<name>G7K4C0_MEDTR</name>
<evidence type="ECO:0000313" key="2">
    <source>
        <dbReference type="EnsemblPlants" id="AET00636"/>
    </source>
</evidence>
<reference evidence="1 3" key="2">
    <citation type="journal article" date="2014" name="BMC Genomics">
        <title>An improved genome release (version Mt4.0) for the model legume Medicago truncatula.</title>
        <authorList>
            <person name="Tang H."/>
            <person name="Krishnakumar V."/>
            <person name="Bidwell S."/>
            <person name="Rosen B."/>
            <person name="Chan A."/>
            <person name="Zhou S."/>
            <person name="Gentzbittel L."/>
            <person name="Childs K.L."/>
            <person name="Yandell M."/>
            <person name="Gundlach H."/>
            <person name="Mayer K.F."/>
            <person name="Schwartz D.C."/>
            <person name="Town C.D."/>
        </authorList>
    </citation>
    <scope>GENOME REANNOTATION</scope>
    <source>
        <strain evidence="2 3">cv. Jemalong A17</strain>
    </source>
</reference>
<protein>
    <submittedName>
        <fullName evidence="1">Transmembrane protein, putative</fullName>
    </submittedName>
</protein>
<reference evidence="2" key="3">
    <citation type="submission" date="2015-04" db="UniProtKB">
        <authorList>
            <consortium name="EnsemblPlants"/>
        </authorList>
    </citation>
    <scope>IDENTIFICATION</scope>
    <source>
        <strain evidence="2">cv. Jemalong A17</strain>
    </source>
</reference>
<dbReference type="HOGENOM" id="CLU_2458206_0_0_1"/>
<accession>G7K4C0</accession>
<reference evidence="1 3" key="1">
    <citation type="journal article" date="2011" name="Nature">
        <title>The Medicago genome provides insight into the evolution of rhizobial symbioses.</title>
        <authorList>
            <person name="Young N.D."/>
            <person name="Debelle F."/>
            <person name="Oldroyd G.E."/>
            <person name="Geurts R."/>
            <person name="Cannon S.B."/>
            <person name="Udvardi M.K."/>
            <person name="Benedito V.A."/>
            <person name="Mayer K.F."/>
            <person name="Gouzy J."/>
            <person name="Schoof H."/>
            <person name="Van de Peer Y."/>
            <person name="Proost S."/>
            <person name="Cook D.R."/>
            <person name="Meyers B.C."/>
            <person name="Spannagl M."/>
            <person name="Cheung F."/>
            <person name="De Mita S."/>
            <person name="Krishnakumar V."/>
            <person name="Gundlach H."/>
            <person name="Zhou S."/>
            <person name="Mudge J."/>
            <person name="Bharti A.K."/>
            <person name="Murray J.D."/>
            <person name="Naoumkina M.A."/>
            <person name="Rosen B."/>
            <person name="Silverstein K.A."/>
            <person name="Tang H."/>
            <person name="Rombauts S."/>
            <person name="Zhao P.X."/>
            <person name="Zhou P."/>
            <person name="Barbe V."/>
            <person name="Bardou P."/>
            <person name="Bechner M."/>
            <person name="Bellec A."/>
            <person name="Berger A."/>
            <person name="Berges H."/>
            <person name="Bidwell S."/>
            <person name="Bisseling T."/>
            <person name="Choisne N."/>
            <person name="Couloux A."/>
            <person name="Denny R."/>
            <person name="Deshpande S."/>
            <person name="Dai X."/>
            <person name="Doyle J.J."/>
            <person name="Dudez A.M."/>
            <person name="Farmer A.D."/>
            <person name="Fouteau S."/>
            <person name="Franken C."/>
            <person name="Gibelin C."/>
            <person name="Gish J."/>
            <person name="Goldstein S."/>
            <person name="Gonzalez A.J."/>
            <person name="Green P.J."/>
            <person name="Hallab A."/>
            <person name="Hartog M."/>
            <person name="Hua A."/>
            <person name="Humphray S.J."/>
            <person name="Jeong D.H."/>
            <person name="Jing Y."/>
            <person name="Jocker A."/>
            <person name="Kenton S.M."/>
            <person name="Kim D.J."/>
            <person name="Klee K."/>
            <person name="Lai H."/>
            <person name="Lang C."/>
            <person name="Lin S."/>
            <person name="Macmil S.L."/>
            <person name="Magdelenat G."/>
            <person name="Matthews L."/>
            <person name="McCorrison J."/>
            <person name="Monaghan E.L."/>
            <person name="Mun J.H."/>
            <person name="Najar F.Z."/>
            <person name="Nicholson C."/>
            <person name="Noirot C."/>
            <person name="O'Bleness M."/>
            <person name="Paule C.R."/>
            <person name="Poulain J."/>
            <person name="Prion F."/>
            <person name="Qin B."/>
            <person name="Qu C."/>
            <person name="Retzel E.F."/>
            <person name="Riddle C."/>
            <person name="Sallet E."/>
            <person name="Samain S."/>
            <person name="Samson N."/>
            <person name="Sanders I."/>
            <person name="Saurat O."/>
            <person name="Scarpelli C."/>
            <person name="Schiex T."/>
            <person name="Segurens B."/>
            <person name="Severin A.J."/>
            <person name="Sherrier D.J."/>
            <person name="Shi R."/>
            <person name="Sims S."/>
            <person name="Singer S.R."/>
            <person name="Sinharoy S."/>
            <person name="Sterck L."/>
            <person name="Viollet A."/>
            <person name="Wang B.B."/>
            <person name="Wang K."/>
            <person name="Wang M."/>
            <person name="Wang X."/>
            <person name="Warfsmann J."/>
            <person name="Weissenbach J."/>
            <person name="White D.D."/>
            <person name="White J.D."/>
            <person name="Wiley G.B."/>
            <person name="Wincker P."/>
            <person name="Xing Y."/>
            <person name="Yang L."/>
            <person name="Yao Z."/>
            <person name="Ying F."/>
            <person name="Zhai J."/>
            <person name="Zhou L."/>
            <person name="Zuber A."/>
            <person name="Denarie J."/>
            <person name="Dixon R.A."/>
            <person name="May G.D."/>
            <person name="Schwartz D.C."/>
            <person name="Rogers J."/>
            <person name="Quetier F."/>
            <person name="Town C.D."/>
            <person name="Roe B.A."/>
        </authorList>
    </citation>
    <scope>NUCLEOTIDE SEQUENCE [LARGE SCALE GENOMIC DNA]</scope>
    <source>
        <strain evidence="1">A17</strain>
        <strain evidence="2 3">cv. Jemalong A17</strain>
    </source>
</reference>
<proteinExistence type="predicted"/>
<evidence type="ECO:0000313" key="3">
    <source>
        <dbReference type="Proteomes" id="UP000002051"/>
    </source>
</evidence>
<dbReference type="EMBL" id="CM001221">
    <property type="protein sequence ID" value="AET00636.1"/>
    <property type="molecule type" value="Genomic_DNA"/>
</dbReference>
<dbReference type="EnsemblPlants" id="AET00636">
    <property type="protein sequence ID" value="AET00636"/>
    <property type="gene ID" value="MTR_5g094240"/>
</dbReference>
<dbReference type="AlphaFoldDB" id="G7K4C0"/>
<keyword evidence="3" id="KW-1185">Reference proteome</keyword>
<dbReference type="Proteomes" id="UP000002051">
    <property type="component" value="Chromosome 5"/>
</dbReference>
<sequence>MEATNFDENHNSTRCLTWQIPITFNDASIQGLGTIYFVIRFLKYAFIQTKLFGLQWQGAPSKNVPGEYRVRFPGEQRLASAHVSTHELD</sequence>
<keyword evidence="1" id="KW-0472">Membrane</keyword>
<keyword evidence="1" id="KW-0812">Transmembrane</keyword>
<organism evidence="1 3">
    <name type="scientific">Medicago truncatula</name>
    <name type="common">Barrel medic</name>
    <name type="synonym">Medicago tribuloides</name>
    <dbReference type="NCBI Taxonomy" id="3880"/>
    <lineage>
        <taxon>Eukaryota</taxon>
        <taxon>Viridiplantae</taxon>
        <taxon>Streptophyta</taxon>
        <taxon>Embryophyta</taxon>
        <taxon>Tracheophyta</taxon>
        <taxon>Spermatophyta</taxon>
        <taxon>Magnoliopsida</taxon>
        <taxon>eudicotyledons</taxon>
        <taxon>Gunneridae</taxon>
        <taxon>Pentapetalae</taxon>
        <taxon>rosids</taxon>
        <taxon>fabids</taxon>
        <taxon>Fabales</taxon>
        <taxon>Fabaceae</taxon>
        <taxon>Papilionoideae</taxon>
        <taxon>50 kb inversion clade</taxon>
        <taxon>NPAAA clade</taxon>
        <taxon>Hologalegina</taxon>
        <taxon>IRL clade</taxon>
        <taxon>Trifolieae</taxon>
        <taxon>Medicago</taxon>
    </lineage>
</organism>
<gene>
    <name evidence="1" type="ordered locus">MTR_5g094240</name>
</gene>
<evidence type="ECO:0000313" key="1">
    <source>
        <dbReference type="EMBL" id="AET00636.1"/>
    </source>
</evidence>
<dbReference type="PaxDb" id="3880-AET00636"/>